<reference evidence="2 3" key="1">
    <citation type="journal article" date="2017" name="Mol. Ecol.">
        <title>Comparative and population genomic landscape of Phellinus noxius: A hypervariable fungus causing root rot in trees.</title>
        <authorList>
            <person name="Chung C.L."/>
            <person name="Lee T.J."/>
            <person name="Akiba M."/>
            <person name="Lee H.H."/>
            <person name="Kuo T.H."/>
            <person name="Liu D."/>
            <person name="Ke H.M."/>
            <person name="Yokoi T."/>
            <person name="Roa M.B."/>
            <person name="Lu M.J."/>
            <person name="Chang Y.Y."/>
            <person name="Ann P.J."/>
            <person name="Tsai J.N."/>
            <person name="Chen C.Y."/>
            <person name="Tzean S.S."/>
            <person name="Ota Y."/>
            <person name="Hattori T."/>
            <person name="Sahashi N."/>
            <person name="Liou R.F."/>
            <person name="Kikuchi T."/>
            <person name="Tsai I.J."/>
        </authorList>
    </citation>
    <scope>NUCLEOTIDE SEQUENCE [LARGE SCALE GENOMIC DNA]</scope>
    <source>
        <strain evidence="2 3">FFPRI411160</strain>
    </source>
</reference>
<feature type="region of interest" description="Disordered" evidence="1">
    <location>
        <begin position="1"/>
        <end position="32"/>
    </location>
</feature>
<dbReference type="AlphaFoldDB" id="A0A286UK23"/>
<dbReference type="OrthoDB" id="9970095at2759"/>
<keyword evidence="3" id="KW-1185">Reference proteome</keyword>
<dbReference type="PANTHER" id="PTHR36423">
    <property type="entry name" value="AFR070WP"/>
    <property type="match status" value="1"/>
</dbReference>
<proteinExistence type="predicted"/>
<protein>
    <recommendedName>
        <fullName evidence="4">Dopa 4,5-dioxygenase</fullName>
    </recommendedName>
</protein>
<organism evidence="2 3">
    <name type="scientific">Pyrrhoderma noxium</name>
    <dbReference type="NCBI Taxonomy" id="2282107"/>
    <lineage>
        <taxon>Eukaryota</taxon>
        <taxon>Fungi</taxon>
        <taxon>Dikarya</taxon>
        <taxon>Basidiomycota</taxon>
        <taxon>Agaricomycotina</taxon>
        <taxon>Agaricomycetes</taxon>
        <taxon>Hymenochaetales</taxon>
        <taxon>Hymenochaetaceae</taxon>
        <taxon>Pyrrhoderma</taxon>
    </lineage>
</organism>
<dbReference type="SUPFAM" id="SSF143410">
    <property type="entry name" value="DOPA-like"/>
    <property type="match status" value="1"/>
</dbReference>
<sequence length="184" mass="21072">MSHYPHPNPLAGYENAEPLPDTINPDGKSLYNPPTGKLSEAYESFPLPIDSSNNGFDFHIYYMQSIDSQKEYARALHERVRREFPELRIYKFWEKPIGPHPVAMFEVNTFTPHQTGAFFSWLAVHRGPCSVLIHPNTNNSLLDHTELATWMGKPWPLYTDILAPEARFGLNAKKKSENQTQQSS</sequence>
<comment type="caution">
    <text evidence="2">The sequence shown here is derived from an EMBL/GenBank/DDBJ whole genome shotgun (WGS) entry which is preliminary data.</text>
</comment>
<dbReference type="Proteomes" id="UP000217199">
    <property type="component" value="Unassembled WGS sequence"/>
</dbReference>
<name>A0A286UK23_9AGAM</name>
<evidence type="ECO:0000313" key="3">
    <source>
        <dbReference type="Proteomes" id="UP000217199"/>
    </source>
</evidence>
<dbReference type="PANTHER" id="PTHR36423:SF2">
    <property type="entry name" value="AFR070WP"/>
    <property type="match status" value="1"/>
</dbReference>
<dbReference type="InterPro" id="IPR023389">
    <property type="entry name" value="DOPA-like_sf"/>
</dbReference>
<dbReference type="Pfam" id="PF08883">
    <property type="entry name" value="DOPA_dioxygen"/>
    <property type="match status" value="1"/>
</dbReference>
<gene>
    <name evidence="2" type="ORF">PNOK_0490000</name>
</gene>
<evidence type="ECO:0000313" key="2">
    <source>
        <dbReference type="EMBL" id="PAV19966.1"/>
    </source>
</evidence>
<accession>A0A286UK23</accession>
<dbReference type="InParanoid" id="A0A286UK23"/>
<dbReference type="EMBL" id="NBII01000004">
    <property type="protein sequence ID" value="PAV19966.1"/>
    <property type="molecule type" value="Genomic_DNA"/>
</dbReference>
<dbReference type="InterPro" id="IPR014980">
    <property type="entry name" value="DOPA_dioxygen"/>
</dbReference>
<dbReference type="Gene3D" id="3.30.70.1240">
    <property type="entry name" value="DOPA-like domains"/>
    <property type="match status" value="1"/>
</dbReference>
<evidence type="ECO:0008006" key="4">
    <source>
        <dbReference type="Google" id="ProtNLM"/>
    </source>
</evidence>
<evidence type="ECO:0000256" key="1">
    <source>
        <dbReference type="SAM" id="MobiDB-lite"/>
    </source>
</evidence>